<comment type="caution">
    <text evidence="2">The sequence shown here is derived from an EMBL/GenBank/DDBJ whole genome shotgun (WGS) entry which is preliminary data.</text>
</comment>
<dbReference type="InterPro" id="IPR000073">
    <property type="entry name" value="AB_hydrolase_1"/>
</dbReference>
<reference evidence="2 3" key="1">
    <citation type="submission" date="2024-03" db="EMBL/GenBank/DDBJ databases">
        <title>Novel species of the genus Variovorax.</title>
        <authorList>
            <person name="Liu Q."/>
            <person name="Xin Y.-H."/>
        </authorList>
    </citation>
    <scope>NUCLEOTIDE SEQUENCE [LARGE SCALE GENOMIC DNA]</scope>
    <source>
        <strain evidence="2 3">KACC 18501</strain>
    </source>
</reference>
<evidence type="ECO:0000313" key="2">
    <source>
        <dbReference type="EMBL" id="MEJ8826485.1"/>
    </source>
</evidence>
<dbReference type="GO" id="GO:0016787">
    <property type="term" value="F:hydrolase activity"/>
    <property type="evidence" value="ECO:0007669"/>
    <property type="project" value="UniProtKB-KW"/>
</dbReference>
<dbReference type="PANTHER" id="PTHR36837:SF2">
    <property type="entry name" value="POLY(3-HYDROXYALKANOATE) POLYMERASE SUBUNIT PHAC"/>
    <property type="match status" value="1"/>
</dbReference>
<dbReference type="Gene3D" id="3.40.50.1820">
    <property type="entry name" value="alpha/beta hydrolase"/>
    <property type="match status" value="1"/>
</dbReference>
<dbReference type="EMBL" id="JBBKZV010000035">
    <property type="protein sequence ID" value="MEJ8826485.1"/>
    <property type="molecule type" value="Genomic_DNA"/>
</dbReference>
<gene>
    <name evidence="2" type="ORF">WKW80_31435</name>
</gene>
<keyword evidence="2" id="KW-0378">Hydrolase</keyword>
<dbReference type="SUPFAM" id="SSF53474">
    <property type="entry name" value="alpha/beta-Hydrolases"/>
    <property type="match status" value="1"/>
</dbReference>
<dbReference type="Pfam" id="PF00561">
    <property type="entry name" value="Abhydrolase_1"/>
    <property type="match status" value="1"/>
</dbReference>
<dbReference type="InterPro" id="IPR029058">
    <property type="entry name" value="AB_hydrolase_fold"/>
</dbReference>
<feature type="domain" description="AB hydrolase-1" evidence="1">
    <location>
        <begin position="97"/>
        <end position="342"/>
    </location>
</feature>
<sequence>MASPKAEAAVAPDESWVTRVREEIERAVQRSVKGAEYLVAGPATVGTTPKDVIHNRGTLSLYHYRPMADEIYRIPLLLVMATTNKAYIFDLAPGQSLVEFLLKAGYDVYVIDWNPPRADEAGLRFEDYTQRFIPDCVRRVQEHSGVQDVNMIGYCMGGVLATIYAATHGDGPVKNLVCFTTPIDFSKMTQFQAWSDKRHFKVDEMADHMGIVPAPIITSGFDALRPTGRLTGTIRLWDNIWNDAYVKQYRMMDRWGTETLPLAGAYFKQTIKSLMWGNELYTGTLKVGGKTVDLGNIKVPLLSIVAEHDHIVPYDCAHPLMEKVGSTDKEEVILKGGHVSLVAGPNAVKRMWPKLDQWLGERST</sequence>
<dbReference type="InterPro" id="IPR051321">
    <property type="entry name" value="PHA/PHB_synthase"/>
</dbReference>
<proteinExistence type="predicted"/>
<name>A0ABU8W936_9BURK</name>
<dbReference type="RefSeq" id="WP_340367522.1">
    <property type="nucleotide sequence ID" value="NZ_JBBKZV010000035.1"/>
</dbReference>
<keyword evidence="3" id="KW-1185">Reference proteome</keyword>
<dbReference type="Proteomes" id="UP001363010">
    <property type="component" value="Unassembled WGS sequence"/>
</dbReference>
<evidence type="ECO:0000259" key="1">
    <source>
        <dbReference type="Pfam" id="PF00561"/>
    </source>
</evidence>
<dbReference type="PANTHER" id="PTHR36837">
    <property type="entry name" value="POLY(3-HYDROXYALKANOATE) POLYMERASE SUBUNIT PHAC"/>
    <property type="match status" value="1"/>
</dbReference>
<protein>
    <submittedName>
        <fullName evidence="2">Alpha/beta fold hydrolase</fullName>
    </submittedName>
</protein>
<evidence type="ECO:0000313" key="3">
    <source>
        <dbReference type="Proteomes" id="UP001363010"/>
    </source>
</evidence>
<organism evidence="2 3">
    <name type="scientific">Variovorax humicola</name>
    <dbReference type="NCBI Taxonomy" id="1769758"/>
    <lineage>
        <taxon>Bacteria</taxon>
        <taxon>Pseudomonadati</taxon>
        <taxon>Pseudomonadota</taxon>
        <taxon>Betaproteobacteria</taxon>
        <taxon>Burkholderiales</taxon>
        <taxon>Comamonadaceae</taxon>
        <taxon>Variovorax</taxon>
    </lineage>
</organism>
<accession>A0ABU8W936</accession>